<evidence type="ECO:0000313" key="4">
    <source>
        <dbReference type="Proteomes" id="UP000317716"/>
    </source>
</evidence>
<sequence length="407" mass="44824">MPHLPRWRARRHPPPPGSRPRAPRPGAWIGARRWSSWAARAGRIDEAFALSLLDPGGALRARADRAGAEVALTTDARMSVLALGCRREALDSVVALARDVLANRDIDRSEIGRRNFESDLEWSAAEKNPQSMMSTHVRRILFQPQDPRRTPHEKQEHVSGDAKRLMALRDTLVRSTGRVIGLAGDLTRAEAETMARALLPPALDALPVPATPALPTPLPADRRPKDLTVKLARLTQTYLALARDAPALTDRDDPAFLVADHVLGGHFYSRLYVALRHGQGDTYATGTIREGEPATGAYAAWTYSRSANAAATEAKLGGVLRTFRDGGITDEELVDAIGYLKGRRAFNVQDPGQVLDSILWERSRGLAAGYRDALVERAAALSVAEINEFVRRFYDPSRFTMIRVETR</sequence>
<gene>
    <name evidence="3" type="ORF">E6K72_02495</name>
</gene>
<proteinExistence type="predicted"/>
<dbReference type="Pfam" id="PF05193">
    <property type="entry name" value="Peptidase_M16_C"/>
    <property type="match status" value="1"/>
</dbReference>
<dbReference type="SUPFAM" id="SSF63411">
    <property type="entry name" value="LuxS/MPP-like metallohydrolase"/>
    <property type="match status" value="2"/>
</dbReference>
<evidence type="ECO:0000256" key="1">
    <source>
        <dbReference type="SAM" id="MobiDB-lite"/>
    </source>
</evidence>
<dbReference type="Gene3D" id="3.30.830.10">
    <property type="entry name" value="Metalloenzyme, LuxS/M16 peptidase-like"/>
    <property type="match status" value="2"/>
</dbReference>
<feature type="domain" description="Peptidase M16 C-terminal" evidence="2">
    <location>
        <begin position="179"/>
        <end position="336"/>
    </location>
</feature>
<dbReference type="AlphaFoldDB" id="A0A538T4F1"/>
<comment type="caution">
    <text evidence="3">The sequence shown here is derived from an EMBL/GenBank/DDBJ whole genome shotgun (WGS) entry which is preliminary data.</text>
</comment>
<evidence type="ECO:0000259" key="2">
    <source>
        <dbReference type="Pfam" id="PF05193"/>
    </source>
</evidence>
<feature type="region of interest" description="Disordered" evidence="1">
    <location>
        <begin position="1"/>
        <end position="25"/>
    </location>
</feature>
<protein>
    <submittedName>
        <fullName evidence="3">Insulinase family protein</fullName>
    </submittedName>
</protein>
<dbReference type="InterPro" id="IPR011249">
    <property type="entry name" value="Metalloenz_LuxS/M16"/>
</dbReference>
<name>A0A538T4F1_UNCEI</name>
<dbReference type="GO" id="GO:0046872">
    <property type="term" value="F:metal ion binding"/>
    <property type="evidence" value="ECO:0007669"/>
    <property type="project" value="InterPro"/>
</dbReference>
<organism evidence="3 4">
    <name type="scientific">Eiseniibacteriota bacterium</name>
    <dbReference type="NCBI Taxonomy" id="2212470"/>
    <lineage>
        <taxon>Bacteria</taxon>
        <taxon>Candidatus Eiseniibacteriota</taxon>
    </lineage>
</organism>
<feature type="compositionally biased region" description="Basic residues" evidence="1">
    <location>
        <begin position="1"/>
        <end position="13"/>
    </location>
</feature>
<accession>A0A538T4F1</accession>
<dbReference type="InterPro" id="IPR007863">
    <property type="entry name" value="Peptidase_M16_C"/>
</dbReference>
<reference evidence="3 4" key="1">
    <citation type="journal article" date="2019" name="Nat. Microbiol.">
        <title>Mediterranean grassland soil C-N compound turnover is dependent on rainfall and depth, and is mediated by genomically divergent microorganisms.</title>
        <authorList>
            <person name="Diamond S."/>
            <person name="Andeer P.F."/>
            <person name="Li Z."/>
            <person name="Crits-Christoph A."/>
            <person name="Burstein D."/>
            <person name="Anantharaman K."/>
            <person name="Lane K.R."/>
            <person name="Thomas B.C."/>
            <person name="Pan C."/>
            <person name="Northen T.R."/>
            <person name="Banfield J.F."/>
        </authorList>
    </citation>
    <scope>NUCLEOTIDE SEQUENCE [LARGE SCALE GENOMIC DNA]</scope>
    <source>
        <strain evidence="3">WS_2</strain>
    </source>
</reference>
<dbReference type="Proteomes" id="UP000317716">
    <property type="component" value="Unassembled WGS sequence"/>
</dbReference>
<dbReference type="EMBL" id="VBOS01000074">
    <property type="protein sequence ID" value="TMQ58522.1"/>
    <property type="molecule type" value="Genomic_DNA"/>
</dbReference>
<evidence type="ECO:0000313" key="3">
    <source>
        <dbReference type="EMBL" id="TMQ58522.1"/>
    </source>
</evidence>